<evidence type="ECO:0000313" key="3">
    <source>
        <dbReference type="Proteomes" id="UP000765509"/>
    </source>
</evidence>
<protein>
    <submittedName>
        <fullName evidence="2">Uncharacterized protein</fullName>
    </submittedName>
</protein>
<feature type="compositionally biased region" description="Low complexity" evidence="1">
    <location>
        <begin position="69"/>
        <end position="80"/>
    </location>
</feature>
<dbReference type="EMBL" id="AVOT02077325">
    <property type="protein sequence ID" value="MBW0565371.1"/>
    <property type="molecule type" value="Genomic_DNA"/>
</dbReference>
<dbReference type="Proteomes" id="UP000765509">
    <property type="component" value="Unassembled WGS sequence"/>
</dbReference>
<evidence type="ECO:0000256" key="1">
    <source>
        <dbReference type="SAM" id="MobiDB-lite"/>
    </source>
</evidence>
<reference evidence="2" key="1">
    <citation type="submission" date="2021-03" db="EMBL/GenBank/DDBJ databases">
        <title>Draft genome sequence of rust myrtle Austropuccinia psidii MF-1, a brazilian biotype.</title>
        <authorList>
            <person name="Quecine M.C."/>
            <person name="Pachon D.M.R."/>
            <person name="Bonatelli M.L."/>
            <person name="Correr F.H."/>
            <person name="Franceschini L.M."/>
            <person name="Leite T.F."/>
            <person name="Margarido G.R.A."/>
            <person name="Almeida C.A."/>
            <person name="Ferrarezi J.A."/>
            <person name="Labate C.A."/>
        </authorList>
    </citation>
    <scope>NUCLEOTIDE SEQUENCE</scope>
    <source>
        <strain evidence="2">MF-1</strain>
    </source>
</reference>
<dbReference type="AlphaFoldDB" id="A0A9Q3PLZ0"/>
<proteinExistence type="predicted"/>
<evidence type="ECO:0000313" key="2">
    <source>
        <dbReference type="EMBL" id="MBW0565371.1"/>
    </source>
</evidence>
<organism evidence="2 3">
    <name type="scientific">Austropuccinia psidii MF-1</name>
    <dbReference type="NCBI Taxonomy" id="1389203"/>
    <lineage>
        <taxon>Eukaryota</taxon>
        <taxon>Fungi</taxon>
        <taxon>Dikarya</taxon>
        <taxon>Basidiomycota</taxon>
        <taxon>Pucciniomycotina</taxon>
        <taxon>Pucciniomycetes</taxon>
        <taxon>Pucciniales</taxon>
        <taxon>Sphaerophragmiaceae</taxon>
        <taxon>Austropuccinia</taxon>
    </lineage>
</organism>
<keyword evidence="3" id="KW-1185">Reference proteome</keyword>
<name>A0A9Q3PLZ0_9BASI</name>
<accession>A0A9Q3PLZ0</accession>
<sequence length="167" mass="18047">MEDARISTSSQSSASTFDTLIEGPEADISAITVVRPEPFPTGNNINIPVSEQKVVYCSKAKGVGTSAKSLSRNNDLLSSSEEVYGPRKGREHSEGVETHVLKSKGLKDKSFVEKPKHFFRGPEEKVGPRKGKQPSGSSSSLHKKECASTSAKRGQESPKEQSEGQEK</sequence>
<comment type="caution">
    <text evidence="2">The sequence shown here is derived from an EMBL/GenBank/DDBJ whole genome shotgun (WGS) entry which is preliminary data.</text>
</comment>
<gene>
    <name evidence="2" type="ORF">O181_105086</name>
</gene>
<feature type="compositionally biased region" description="Basic and acidic residues" evidence="1">
    <location>
        <begin position="91"/>
        <end position="127"/>
    </location>
</feature>
<feature type="compositionally biased region" description="Basic and acidic residues" evidence="1">
    <location>
        <begin position="153"/>
        <end position="167"/>
    </location>
</feature>
<feature type="region of interest" description="Disordered" evidence="1">
    <location>
        <begin position="63"/>
        <end position="167"/>
    </location>
</feature>